<dbReference type="PROSITE" id="PS00977">
    <property type="entry name" value="FAD_G3PDH_1"/>
    <property type="match status" value="1"/>
</dbReference>
<protein>
    <recommendedName>
        <fullName evidence="6">Glycerol-3-phosphate dehydrogenase</fullName>
        <ecNumber evidence="6">1.1.5.3</ecNumber>
    </recommendedName>
</protein>
<dbReference type="NCBIfam" id="NF008899">
    <property type="entry name" value="PRK12266.1"/>
    <property type="match status" value="1"/>
</dbReference>
<sequence length="544" mass="60855">MPDQNPPCPGPAPEHYDLLVIGGGVNGAGIARDAAGRGYAVCLCEQGDFAGGTSSASTKLFHGGLRYLEYLEFRLVREALIEREVLLRAMPHISWPLRFVLPYHAAMRFDTATPVSRLLSVLMPWQRGRRPAWLVRLGLALYDRLGRREILPPTRNLDLTADAAGRPLKPEFRRAFEYSDCWVDDARLVILNLRDAQARGARIDARSTVLRAVYDQQRWQVDIRDADGQTRRVTAAVIVNSAGPWVDQVLHNVFGQNDVHNIRLVRGSHIVVPRKFDHDRAYFFQNADGRIIFAIPYESDYTLIGTTDMDHPDLTTKPEITAEERDYLCRMASIYFREPVRPEDIVWTYSGLRPLFDDGASDATEATRDYVVRPDPALGNGRLLNIFGGKLTTYRRLAEAVLDQVEDILGRRGPAWTATAHLPGGDLPVDQVDGLIGRVAADYPWLDEFTARRLVRSYGTEVPLVLGPPGSAPAEGETFGAGLTDAEVHHLITREWARSAQDIAFRRTKLGLRLSEDQIARLDAYVAQVLADPEPRPAQTAREH</sequence>
<gene>
    <name evidence="9" type="ORF">CVM52_10165</name>
</gene>
<dbReference type="Gene3D" id="3.30.9.10">
    <property type="entry name" value="D-Amino Acid Oxidase, subunit A, domain 2"/>
    <property type="match status" value="1"/>
</dbReference>
<dbReference type="InterPro" id="IPR036188">
    <property type="entry name" value="FAD/NAD-bd_sf"/>
</dbReference>
<comment type="cofactor">
    <cofactor evidence="1 6">
        <name>FAD</name>
        <dbReference type="ChEBI" id="CHEBI:57692"/>
    </cofactor>
</comment>
<dbReference type="InterPro" id="IPR031656">
    <property type="entry name" value="DAO_C"/>
</dbReference>
<evidence type="ECO:0000256" key="6">
    <source>
        <dbReference type="RuleBase" id="RU361217"/>
    </source>
</evidence>
<dbReference type="GO" id="GO:0009331">
    <property type="term" value="C:glycerol-3-phosphate dehydrogenase (FAD) complex"/>
    <property type="evidence" value="ECO:0007669"/>
    <property type="project" value="UniProtKB-UniRule"/>
</dbReference>
<dbReference type="Pfam" id="PF01266">
    <property type="entry name" value="DAO"/>
    <property type="match status" value="1"/>
</dbReference>
<evidence type="ECO:0000256" key="3">
    <source>
        <dbReference type="ARBA" id="ARBA00022630"/>
    </source>
</evidence>
<evidence type="ECO:0000256" key="1">
    <source>
        <dbReference type="ARBA" id="ARBA00001974"/>
    </source>
</evidence>
<dbReference type="Proteomes" id="UP000231553">
    <property type="component" value="Unassembled WGS sequence"/>
</dbReference>
<dbReference type="Gene3D" id="1.10.8.870">
    <property type="entry name" value="Alpha-glycerophosphate oxidase, cap domain"/>
    <property type="match status" value="1"/>
</dbReference>
<evidence type="ECO:0000313" key="10">
    <source>
        <dbReference type="Proteomes" id="UP000231553"/>
    </source>
</evidence>
<dbReference type="PROSITE" id="PS00978">
    <property type="entry name" value="FAD_G3PDH_2"/>
    <property type="match status" value="1"/>
</dbReference>
<keyword evidence="4" id="KW-0274">FAD</keyword>
<dbReference type="OrthoDB" id="9766796at2"/>
<dbReference type="Pfam" id="PF16901">
    <property type="entry name" value="DAO_C"/>
    <property type="match status" value="1"/>
</dbReference>
<proteinExistence type="inferred from homology"/>
<dbReference type="InterPro" id="IPR006076">
    <property type="entry name" value="FAD-dep_OxRdtase"/>
</dbReference>
<comment type="similarity">
    <text evidence="2 6">Belongs to the FAD-dependent glycerol-3-phosphate dehydrogenase family.</text>
</comment>
<dbReference type="NCBIfam" id="NF009906">
    <property type="entry name" value="PRK13369.1"/>
    <property type="match status" value="1"/>
</dbReference>
<dbReference type="EMBL" id="PGTB01000030">
    <property type="protein sequence ID" value="PJE36802.1"/>
    <property type="molecule type" value="Genomic_DNA"/>
</dbReference>
<accession>A0A2M8J204</accession>
<evidence type="ECO:0000313" key="9">
    <source>
        <dbReference type="EMBL" id="PJE36802.1"/>
    </source>
</evidence>
<feature type="domain" description="Alpha-glycerophosphate oxidase C-terminal" evidence="8">
    <location>
        <begin position="417"/>
        <end position="530"/>
    </location>
</feature>
<comment type="caution">
    <text evidence="9">The sequence shown here is derived from an EMBL/GenBank/DDBJ whole genome shotgun (WGS) entry which is preliminary data.</text>
</comment>
<keyword evidence="10" id="KW-1185">Reference proteome</keyword>
<evidence type="ECO:0000259" key="8">
    <source>
        <dbReference type="Pfam" id="PF16901"/>
    </source>
</evidence>
<dbReference type="PANTHER" id="PTHR11985:SF15">
    <property type="entry name" value="GLYCEROL-3-PHOSPHATE DEHYDROGENASE, MITOCHONDRIAL"/>
    <property type="match status" value="1"/>
</dbReference>
<dbReference type="Gene3D" id="3.50.50.60">
    <property type="entry name" value="FAD/NAD(P)-binding domain"/>
    <property type="match status" value="1"/>
</dbReference>
<name>A0A2M8J204_9RHOB</name>
<evidence type="ECO:0000256" key="2">
    <source>
        <dbReference type="ARBA" id="ARBA00007330"/>
    </source>
</evidence>
<reference evidence="9" key="1">
    <citation type="journal article" date="2018" name="Int. J. Syst. Evol. Microbiol.">
        <title>Pseudooceanicola lipolyticus sp. nov., a marine alphaproteobacterium, reclassification of Oceanicola flagellatus as Pseudooceanicola flagellatus comb. nov. and emended description of the genus Pseudooceanicola.</title>
        <authorList>
            <person name="Huang M.-M."/>
            <person name="Guo L.-L."/>
            <person name="Wu Y.-H."/>
            <person name="Lai Q.-L."/>
            <person name="Shao Z.-Z."/>
            <person name="Wang C.-S."/>
            <person name="Wu M."/>
            <person name="Xu X.-W."/>
        </authorList>
    </citation>
    <scope>NUCLEOTIDE SEQUENCE [LARGE SCALE GENOMIC DNA]</scope>
    <source>
        <strain evidence="9">157</strain>
    </source>
</reference>
<dbReference type="SUPFAM" id="SSF51905">
    <property type="entry name" value="FAD/NAD(P)-binding domain"/>
    <property type="match status" value="1"/>
</dbReference>
<dbReference type="PRINTS" id="PR01001">
    <property type="entry name" value="FADG3PDH"/>
</dbReference>
<dbReference type="InterPro" id="IPR038299">
    <property type="entry name" value="DAO_C_sf"/>
</dbReference>
<keyword evidence="5 6" id="KW-0560">Oxidoreductase</keyword>
<dbReference type="AlphaFoldDB" id="A0A2M8J204"/>
<dbReference type="SUPFAM" id="SSF54373">
    <property type="entry name" value="FAD-linked reductases, C-terminal domain"/>
    <property type="match status" value="1"/>
</dbReference>
<keyword evidence="3 6" id="KW-0285">Flavoprotein</keyword>
<dbReference type="InterPro" id="IPR000447">
    <property type="entry name" value="G3P_DH_FAD-dep"/>
</dbReference>
<feature type="domain" description="FAD dependent oxidoreductase" evidence="7">
    <location>
        <begin position="17"/>
        <end position="361"/>
    </location>
</feature>
<comment type="catalytic activity">
    <reaction evidence="6">
        <text>a quinone + sn-glycerol 3-phosphate = dihydroxyacetone phosphate + a quinol</text>
        <dbReference type="Rhea" id="RHEA:18977"/>
        <dbReference type="ChEBI" id="CHEBI:24646"/>
        <dbReference type="ChEBI" id="CHEBI:57597"/>
        <dbReference type="ChEBI" id="CHEBI:57642"/>
        <dbReference type="ChEBI" id="CHEBI:132124"/>
        <dbReference type="EC" id="1.1.5.3"/>
    </reaction>
</comment>
<dbReference type="RefSeq" id="WP_100162401.1">
    <property type="nucleotide sequence ID" value="NZ_PGTB01000030.1"/>
</dbReference>
<dbReference type="GO" id="GO:0004368">
    <property type="term" value="F:glycerol-3-phosphate dehydrogenase (quinone) activity"/>
    <property type="evidence" value="ECO:0007669"/>
    <property type="project" value="UniProtKB-EC"/>
</dbReference>
<evidence type="ECO:0000256" key="4">
    <source>
        <dbReference type="ARBA" id="ARBA00022827"/>
    </source>
</evidence>
<dbReference type="PANTHER" id="PTHR11985">
    <property type="entry name" value="GLYCEROL-3-PHOSPHATE DEHYDROGENASE"/>
    <property type="match status" value="1"/>
</dbReference>
<evidence type="ECO:0000259" key="7">
    <source>
        <dbReference type="Pfam" id="PF01266"/>
    </source>
</evidence>
<dbReference type="EC" id="1.1.5.3" evidence="6"/>
<dbReference type="Gene3D" id="6.10.250.1890">
    <property type="match status" value="1"/>
</dbReference>
<organism evidence="9 10">
    <name type="scientific">Pseudooceanicola lipolyticus</name>
    <dbReference type="NCBI Taxonomy" id="2029104"/>
    <lineage>
        <taxon>Bacteria</taxon>
        <taxon>Pseudomonadati</taxon>
        <taxon>Pseudomonadota</taxon>
        <taxon>Alphaproteobacteria</taxon>
        <taxon>Rhodobacterales</taxon>
        <taxon>Paracoccaceae</taxon>
        <taxon>Pseudooceanicola</taxon>
    </lineage>
</organism>
<evidence type="ECO:0000256" key="5">
    <source>
        <dbReference type="ARBA" id="ARBA00023002"/>
    </source>
</evidence>
<dbReference type="GO" id="GO:0046168">
    <property type="term" value="P:glycerol-3-phosphate catabolic process"/>
    <property type="evidence" value="ECO:0007669"/>
    <property type="project" value="TreeGrafter"/>
</dbReference>